<keyword evidence="2" id="KW-1185">Reference proteome</keyword>
<proteinExistence type="predicted"/>
<dbReference type="Proteomes" id="UP000790377">
    <property type="component" value="Unassembled WGS sequence"/>
</dbReference>
<sequence length="691" mass="78850">MHRGNKGVLARHRYIGSSDTKACAAQRGRRSNDNNPIDSNSTWDVDNHSDVQNFITQQSWTLEEDKQTHTPLRGPRFYHRHTKPQNADDSGSVAPAPGTPPHPELRQGHHKLARKTTRNPSAQVRSLRDQIQARYHKGATPKGEYPLREPSQRNRVDSKKFLSVTRSTENPTDDTSHHKTPTPVEQQKSMVMEYCTLPAMSALGNTSHTCRPMFEHVAQKRFSSIAKQFFPDNANELPMALHRNNGVITGSAALYVLMGRFYEQPRDLNIIVTQGKMTEMEEWLNSVGYEETSNDEVQRGLSIFILDFRVFRAGSNILTLAESMGPDIMEIIVRSPSTTDMTFMTAGGVATLYPEWTLNYENVISSIGEWERNKGGKFGSVNAGRGDIHLDNAFMKEACGPVCAGLWRNVRTDKKLTVVDWDRRYSARRFVTSSRTEWRLMLQCLNKLCKHYKFPTELGPTFREARMPASVYDVRDRERDIAHHHPTQPLSPGCKGLLYATSCTKPLIVNVPLIEGTDEYRTIEDLYVECWVEQRGYHENSARRHELRRTFRSIPPVYANTLDFAYTVLIENASDNPPLNALINRTCPPKPNKHVMGNILVLKHTNDTRLDLQNIREKDTTIVDHLLQCTCTDDSRKHNENRHAIGVHDITAQTGATTDRTKRERGGRSAVHRKEVESARHKRELVHEYRR</sequence>
<evidence type="ECO:0000313" key="1">
    <source>
        <dbReference type="EMBL" id="KAH7903193.1"/>
    </source>
</evidence>
<evidence type="ECO:0000313" key="2">
    <source>
        <dbReference type="Proteomes" id="UP000790377"/>
    </source>
</evidence>
<accession>A0ACB7ZS72</accession>
<dbReference type="EMBL" id="MU269137">
    <property type="protein sequence ID" value="KAH7903193.1"/>
    <property type="molecule type" value="Genomic_DNA"/>
</dbReference>
<protein>
    <submittedName>
        <fullName evidence="1">Uncharacterized protein</fullName>
    </submittedName>
</protein>
<name>A0ACB7ZS72_9AGAM</name>
<gene>
    <name evidence="1" type="ORF">BJ138DRAFT_1107872</name>
</gene>
<comment type="caution">
    <text evidence="1">The sequence shown here is derived from an EMBL/GenBank/DDBJ whole genome shotgun (WGS) entry which is preliminary data.</text>
</comment>
<organism evidence="1 2">
    <name type="scientific">Hygrophoropsis aurantiaca</name>
    <dbReference type="NCBI Taxonomy" id="72124"/>
    <lineage>
        <taxon>Eukaryota</taxon>
        <taxon>Fungi</taxon>
        <taxon>Dikarya</taxon>
        <taxon>Basidiomycota</taxon>
        <taxon>Agaricomycotina</taxon>
        <taxon>Agaricomycetes</taxon>
        <taxon>Agaricomycetidae</taxon>
        <taxon>Boletales</taxon>
        <taxon>Coniophorineae</taxon>
        <taxon>Hygrophoropsidaceae</taxon>
        <taxon>Hygrophoropsis</taxon>
    </lineage>
</organism>
<reference evidence="1" key="1">
    <citation type="journal article" date="2021" name="New Phytol.">
        <title>Evolutionary innovations through gain and loss of genes in the ectomycorrhizal Boletales.</title>
        <authorList>
            <person name="Wu G."/>
            <person name="Miyauchi S."/>
            <person name="Morin E."/>
            <person name="Kuo A."/>
            <person name="Drula E."/>
            <person name="Varga T."/>
            <person name="Kohler A."/>
            <person name="Feng B."/>
            <person name="Cao Y."/>
            <person name="Lipzen A."/>
            <person name="Daum C."/>
            <person name="Hundley H."/>
            <person name="Pangilinan J."/>
            <person name="Johnson J."/>
            <person name="Barry K."/>
            <person name="LaButti K."/>
            <person name="Ng V."/>
            <person name="Ahrendt S."/>
            <person name="Min B."/>
            <person name="Choi I.G."/>
            <person name="Park H."/>
            <person name="Plett J.M."/>
            <person name="Magnuson J."/>
            <person name="Spatafora J.W."/>
            <person name="Nagy L.G."/>
            <person name="Henrissat B."/>
            <person name="Grigoriev I.V."/>
            <person name="Yang Z.L."/>
            <person name="Xu J."/>
            <person name="Martin F.M."/>
        </authorList>
    </citation>
    <scope>NUCLEOTIDE SEQUENCE</scope>
    <source>
        <strain evidence="1">ATCC 28755</strain>
    </source>
</reference>